<keyword evidence="6 11" id="KW-0812">Transmembrane</keyword>
<dbReference type="RefSeq" id="WP_259053641.1">
    <property type="nucleotide sequence ID" value="NZ_JANUCT010000001.1"/>
</dbReference>
<dbReference type="AlphaFoldDB" id="A0AAE3L0V2"/>
<dbReference type="InterPro" id="IPR003849">
    <property type="entry name" value="Preprotein_translocase_YajC"/>
</dbReference>
<name>A0AAE3L0V2_9GAMM</name>
<evidence type="ECO:0000256" key="2">
    <source>
        <dbReference type="ARBA" id="ARBA00006742"/>
    </source>
</evidence>
<keyword evidence="9" id="KW-0811">Translocation</keyword>
<evidence type="ECO:0000256" key="6">
    <source>
        <dbReference type="ARBA" id="ARBA00022692"/>
    </source>
</evidence>
<evidence type="ECO:0000256" key="9">
    <source>
        <dbReference type="ARBA" id="ARBA00023010"/>
    </source>
</evidence>
<keyword evidence="4" id="KW-0813">Transport</keyword>
<feature type="transmembrane region" description="Helical" evidence="11">
    <location>
        <begin position="20"/>
        <end position="38"/>
    </location>
</feature>
<keyword evidence="13" id="KW-1185">Reference proteome</keyword>
<dbReference type="Pfam" id="PF02699">
    <property type="entry name" value="YajC"/>
    <property type="match status" value="1"/>
</dbReference>
<sequence>MDFFISNAWAQDAPAGGGGISLLIWTLIFIALMYFLMIRPQMKRAKEHKQMVEGLSKGDEIVTSGGLLGRIKEIGDNFLLLEIGKELEVKVQKQAVSATLPKGTMKSL</sequence>
<dbReference type="GO" id="GO:0015031">
    <property type="term" value="P:protein transport"/>
    <property type="evidence" value="ECO:0007669"/>
    <property type="project" value="UniProtKB-KW"/>
</dbReference>
<protein>
    <recommendedName>
        <fullName evidence="3">Sec translocon accessory complex subunit YajC</fullName>
    </recommendedName>
</protein>
<reference evidence="12" key="1">
    <citation type="submission" date="2022-08" db="EMBL/GenBank/DDBJ databases">
        <title>Genomic Encyclopedia of Type Strains, Phase III (KMG-III): the genomes of soil and plant-associated and newly described type strains.</title>
        <authorList>
            <person name="Whitman W."/>
        </authorList>
    </citation>
    <scope>NUCLEOTIDE SEQUENCE</scope>
    <source>
        <strain evidence="12">HMT 1</strain>
    </source>
</reference>
<evidence type="ECO:0000256" key="5">
    <source>
        <dbReference type="ARBA" id="ARBA00022475"/>
    </source>
</evidence>
<gene>
    <name evidence="12" type="ORF">J2T55_000208</name>
</gene>
<dbReference type="EMBL" id="JANUCT010000001">
    <property type="protein sequence ID" value="MCS3902216.1"/>
    <property type="molecule type" value="Genomic_DNA"/>
</dbReference>
<dbReference type="NCBIfam" id="TIGR00739">
    <property type="entry name" value="yajC"/>
    <property type="match status" value="1"/>
</dbReference>
<comment type="similarity">
    <text evidence="2">Belongs to the YajC family.</text>
</comment>
<evidence type="ECO:0000256" key="8">
    <source>
        <dbReference type="ARBA" id="ARBA00022989"/>
    </source>
</evidence>
<comment type="caution">
    <text evidence="12">The sequence shown here is derived from an EMBL/GenBank/DDBJ whole genome shotgun (WGS) entry which is preliminary data.</text>
</comment>
<evidence type="ECO:0000256" key="7">
    <source>
        <dbReference type="ARBA" id="ARBA00022927"/>
    </source>
</evidence>
<keyword evidence="5" id="KW-1003">Cell membrane</keyword>
<organism evidence="12 13">
    <name type="scientific">Methylohalomonas lacus</name>
    <dbReference type="NCBI Taxonomy" id="398773"/>
    <lineage>
        <taxon>Bacteria</taxon>
        <taxon>Pseudomonadati</taxon>
        <taxon>Pseudomonadota</taxon>
        <taxon>Gammaproteobacteria</taxon>
        <taxon>Methylohalomonadales</taxon>
        <taxon>Methylohalomonadaceae</taxon>
        <taxon>Methylohalomonas</taxon>
    </lineage>
</organism>
<evidence type="ECO:0000313" key="13">
    <source>
        <dbReference type="Proteomes" id="UP001204445"/>
    </source>
</evidence>
<dbReference type="PANTHER" id="PTHR33909:SF1">
    <property type="entry name" value="SEC TRANSLOCON ACCESSORY COMPLEX SUBUNIT YAJC"/>
    <property type="match status" value="1"/>
</dbReference>
<dbReference type="PANTHER" id="PTHR33909">
    <property type="entry name" value="SEC TRANSLOCON ACCESSORY COMPLEX SUBUNIT YAJC"/>
    <property type="match status" value="1"/>
</dbReference>
<accession>A0AAE3L0V2</accession>
<keyword evidence="8 11" id="KW-1133">Transmembrane helix</keyword>
<evidence type="ECO:0000313" key="12">
    <source>
        <dbReference type="EMBL" id="MCS3902216.1"/>
    </source>
</evidence>
<keyword evidence="10 11" id="KW-0472">Membrane</keyword>
<dbReference type="SMART" id="SM01323">
    <property type="entry name" value="YajC"/>
    <property type="match status" value="1"/>
</dbReference>
<evidence type="ECO:0000256" key="3">
    <source>
        <dbReference type="ARBA" id="ARBA00014962"/>
    </source>
</evidence>
<dbReference type="Proteomes" id="UP001204445">
    <property type="component" value="Unassembled WGS sequence"/>
</dbReference>
<evidence type="ECO:0000256" key="10">
    <source>
        <dbReference type="ARBA" id="ARBA00023136"/>
    </source>
</evidence>
<proteinExistence type="inferred from homology"/>
<dbReference type="GO" id="GO:0005886">
    <property type="term" value="C:plasma membrane"/>
    <property type="evidence" value="ECO:0007669"/>
    <property type="project" value="UniProtKB-SubCell"/>
</dbReference>
<evidence type="ECO:0000256" key="1">
    <source>
        <dbReference type="ARBA" id="ARBA00004162"/>
    </source>
</evidence>
<dbReference type="PRINTS" id="PR01853">
    <property type="entry name" value="YAJCTRNLCASE"/>
</dbReference>
<comment type="subcellular location">
    <subcellularLocation>
        <location evidence="1">Cell membrane</location>
        <topology evidence="1">Single-pass membrane protein</topology>
    </subcellularLocation>
</comment>
<evidence type="ECO:0000256" key="11">
    <source>
        <dbReference type="SAM" id="Phobius"/>
    </source>
</evidence>
<keyword evidence="7" id="KW-0653">Protein transport</keyword>
<evidence type="ECO:0000256" key="4">
    <source>
        <dbReference type="ARBA" id="ARBA00022448"/>
    </source>
</evidence>